<proteinExistence type="predicted"/>
<reference evidence="4" key="1">
    <citation type="journal article" date="2012" name="Proc. Natl. Acad. Sci. U.S.A.">
        <title>Antigenic diversity is generated by distinct evolutionary mechanisms in African trypanosome species.</title>
        <authorList>
            <person name="Jackson A.P."/>
            <person name="Berry A."/>
            <person name="Aslett M."/>
            <person name="Allison H.C."/>
            <person name="Burton P."/>
            <person name="Vavrova-Anderson J."/>
            <person name="Brown R."/>
            <person name="Browne H."/>
            <person name="Corton N."/>
            <person name="Hauser H."/>
            <person name="Gamble J."/>
            <person name="Gilderthorp R."/>
            <person name="Marcello L."/>
            <person name="McQuillan J."/>
            <person name="Otto T.D."/>
            <person name="Quail M.A."/>
            <person name="Sanders M.J."/>
            <person name="van Tonder A."/>
            <person name="Ginger M.L."/>
            <person name="Field M.C."/>
            <person name="Barry J.D."/>
            <person name="Hertz-Fowler C."/>
            <person name="Berriman M."/>
        </authorList>
    </citation>
    <scope>NUCLEOTIDE SEQUENCE</scope>
    <source>
        <strain evidence="4">Y486</strain>
    </source>
</reference>
<dbReference type="AlphaFoldDB" id="G0U000"/>
<gene>
    <name evidence="4" type="ORF">TVY486_0800030</name>
</gene>
<dbReference type="Gene3D" id="1.10.238.10">
    <property type="entry name" value="EF-hand"/>
    <property type="match status" value="2"/>
</dbReference>
<dbReference type="InterPro" id="IPR027417">
    <property type="entry name" value="P-loop_NTPase"/>
</dbReference>
<dbReference type="InterPro" id="IPR018247">
    <property type="entry name" value="EF_Hand_1_Ca_BS"/>
</dbReference>
<keyword evidence="2" id="KW-0472">Membrane</keyword>
<keyword evidence="2" id="KW-0812">Transmembrane</keyword>
<dbReference type="InterPro" id="IPR002048">
    <property type="entry name" value="EF_hand_dom"/>
</dbReference>
<feature type="domain" description="EF-hand" evidence="3">
    <location>
        <begin position="136"/>
        <end position="171"/>
    </location>
</feature>
<organism evidence="4">
    <name type="scientific">Trypanosoma vivax (strain Y486)</name>
    <dbReference type="NCBI Taxonomy" id="1055687"/>
    <lineage>
        <taxon>Eukaryota</taxon>
        <taxon>Discoba</taxon>
        <taxon>Euglenozoa</taxon>
        <taxon>Kinetoplastea</taxon>
        <taxon>Metakinetoplastina</taxon>
        <taxon>Trypanosomatida</taxon>
        <taxon>Trypanosomatidae</taxon>
        <taxon>Trypanosoma</taxon>
        <taxon>Duttonella</taxon>
    </lineage>
</organism>
<accession>G0U000</accession>
<evidence type="ECO:0000313" key="4">
    <source>
        <dbReference type="EMBL" id="CCC49396.1"/>
    </source>
</evidence>
<dbReference type="EMBL" id="HE573024">
    <property type="protein sequence ID" value="CCC49396.1"/>
    <property type="molecule type" value="Genomic_DNA"/>
</dbReference>
<keyword evidence="2" id="KW-1133">Transmembrane helix</keyword>
<dbReference type="SUPFAM" id="SSF52540">
    <property type="entry name" value="P-loop containing nucleoside triphosphate hydrolases"/>
    <property type="match status" value="1"/>
</dbReference>
<protein>
    <recommendedName>
        <fullName evidence="3">EF-hand domain-containing protein</fullName>
    </recommendedName>
</protein>
<dbReference type="OMA" id="HAIQFFT"/>
<feature type="transmembrane region" description="Helical" evidence="2">
    <location>
        <begin position="547"/>
        <end position="565"/>
    </location>
</feature>
<dbReference type="GO" id="GO:0005509">
    <property type="term" value="F:calcium ion binding"/>
    <property type="evidence" value="ECO:0007669"/>
    <property type="project" value="InterPro"/>
</dbReference>
<keyword evidence="1" id="KW-0106">Calcium</keyword>
<sequence>MVLTAIRVLVCGADSGIVEQALSGTVENTHYAWNRRYEVVCTPVPGVGSVDGRLLSTCHLVVLTRGATPPPSIESYANVPVVSIEGAPDVVVNPLRNCNCYYGTYAAEDLKSAAVQIGLSPIHVIWDDESHTLTRTGDLVLRRAFWLIDKDGDGVLNEEELLAWQRSVSSPSFSRAELEDLFRSVSLHTATVPLSLDTFLTVHRCYLLDGDSRSVWATLHITGLHPNGLPYSWQDINAIRVSRESNTYLSHNAIQFFRNLFKLRRFQDMDDVWGVTPGCPWQHVSGFAKKRIPLDRFIEYWKYMALVKRETVVQYARYWGYKADASLLFQLRRARPFRDPGETVPNMIQVLVLGSKGCGRRSLMFTLTASDDELYDDQAQTDDKYVRTTTFFVRKGMDEIPQTVVYVTVPIDRALEVLGNDAQEKQIDVVLLCYDGGRMAESVPPIIETFLRARGSPWRCKNLPFIVVMNKAEFSQETESECEEAKQMMQQFCKDNRLLWPPVATSVETPEETEIATLNEYMYAVAKEPEIAVASAPITPGRILKRIAIVTVLTMMMGSAVRFMIRKVCAISRRKQ</sequence>
<evidence type="ECO:0000256" key="2">
    <source>
        <dbReference type="SAM" id="Phobius"/>
    </source>
</evidence>
<dbReference type="PROSITE" id="PS00018">
    <property type="entry name" value="EF_HAND_1"/>
    <property type="match status" value="1"/>
</dbReference>
<dbReference type="PROSITE" id="PS50222">
    <property type="entry name" value="EF_HAND_2"/>
    <property type="match status" value="1"/>
</dbReference>
<dbReference type="Gene3D" id="3.40.50.300">
    <property type="entry name" value="P-loop containing nucleotide triphosphate hydrolases"/>
    <property type="match status" value="1"/>
</dbReference>
<dbReference type="VEuPathDB" id="TriTrypDB:TvY486_0800030"/>
<name>G0U000_TRYVY</name>
<dbReference type="SUPFAM" id="SSF47473">
    <property type="entry name" value="EF-hand"/>
    <property type="match status" value="1"/>
</dbReference>
<dbReference type="InterPro" id="IPR011992">
    <property type="entry name" value="EF-hand-dom_pair"/>
</dbReference>
<evidence type="ECO:0000259" key="3">
    <source>
        <dbReference type="PROSITE" id="PS50222"/>
    </source>
</evidence>
<dbReference type="CDD" id="cd00882">
    <property type="entry name" value="Ras_like_GTPase"/>
    <property type="match status" value="1"/>
</dbReference>
<evidence type="ECO:0000256" key="1">
    <source>
        <dbReference type="ARBA" id="ARBA00022837"/>
    </source>
</evidence>